<reference evidence="1 2" key="1">
    <citation type="submission" date="2012-04" db="EMBL/GenBank/DDBJ databases">
        <title>The Genome Sequence of Bacillus cereus HuA2-1.</title>
        <authorList>
            <consortium name="The Broad Institute Genome Sequencing Platform"/>
            <consortium name="The Broad Institute Genome Sequencing Center for Infectious Disease"/>
            <person name="Feldgarden M."/>
            <person name="Van der Auwera G.A."/>
            <person name="Mahillon J."/>
            <person name="Duprez V."/>
            <person name="Timmery S."/>
            <person name="Mattelet C."/>
            <person name="Dierick K."/>
            <person name="Sun M."/>
            <person name="Yu Z."/>
            <person name="Zhu L."/>
            <person name="Hu X."/>
            <person name="Shank E.B."/>
            <person name="Swiecicka I."/>
            <person name="Hansen B.M."/>
            <person name="Andrup L."/>
            <person name="Young S.K."/>
            <person name="Zeng Q."/>
            <person name="Gargeya S."/>
            <person name="Fitzgerald M."/>
            <person name="Haas B."/>
            <person name="Abouelleil A."/>
            <person name="Alvarado L."/>
            <person name="Arachchi H.M."/>
            <person name="Berlin A."/>
            <person name="Chapman S.B."/>
            <person name="Goldberg J."/>
            <person name="Griggs A."/>
            <person name="Gujja S."/>
            <person name="Hansen M."/>
            <person name="Howarth C."/>
            <person name="Imamovic A."/>
            <person name="Larimer J."/>
            <person name="McCowen C."/>
            <person name="Montmayeur A."/>
            <person name="Murphy C."/>
            <person name="Neiman D."/>
            <person name="Pearson M."/>
            <person name="Priest M."/>
            <person name="Roberts A."/>
            <person name="Saif S."/>
            <person name="Shea T."/>
            <person name="Sisk P."/>
            <person name="Sykes S."/>
            <person name="Wortman J."/>
            <person name="Nusbaum C."/>
            <person name="Birren B."/>
        </authorList>
    </citation>
    <scope>NUCLEOTIDE SEQUENCE [LARGE SCALE GENOMIC DNA]</scope>
    <source>
        <strain evidence="1 2">HuA2-1</strain>
    </source>
</reference>
<evidence type="ECO:0000313" key="1">
    <source>
        <dbReference type="EMBL" id="EJV82094.1"/>
    </source>
</evidence>
<dbReference type="RefSeq" id="WP_002138065.1">
    <property type="nucleotide sequence ID" value="NZ_JH804672.1"/>
</dbReference>
<organism evidence="1 2">
    <name type="scientific">Bacillus cereus HuA2-1</name>
    <dbReference type="NCBI Taxonomy" id="1053201"/>
    <lineage>
        <taxon>Bacteria</taxon>
        <taxon>Bacillati</taxon>
        <taxon>Bacillota</taxon>
        <taxon>Bacilli</taxon>
        <taxon>Bacillales</taxon>
        <taxon>Bacillaceae</taxon>
        <taxon>Bacillus</taxon>
        <taxon>Bacillus cereus group</taxon>
    </lineage>
</organism>
<sequence>MDTKKKLENIIWHIKMNRTVLGDEITLNHVLEALENMVKEQENLKTLF</sequence>
<protein>
    <submittedName>
        <fullName evidence="1">Uncharacterized protein</fullName>
    </submittedName>
</protein>
<dbReference type="AlphaFoldDB" id="J9BTJ9"/>
<dbReference type="PATRIC" id="fig|1053201.3.peg.3573"/>
<evidence type="ECO:0000313" key="2">
    <source>
        <dbReference type="Proteomes" id="UP000004136"/>
    </source>
</evidence>
<dbReference type="HOGENOM" id="CLU_213041_0_0_9"/>
<dbReference type="Proteomes" id="UP000004136">
    <property type="component" value="Unassembled WGS sequence"/>
</dbReference>
<comment type="caution">
    <text evidence="1">The sequence shown here is derived from an EMBL/GenBank/DDBJ whole genome shotgun (WGS) entry which is preliminary data.</text>
</comment>
<proteinExistence type="predicted"/>
<gene>
    <name evidence="1" type="ORF">IG3_03496</name>
</gene>
<name>J9BTJ9_BACCE</name>
<dbReference type="EMBL" id="AHDV01000024">
    <property type="protein sequence ID" value="EJV82094.1"/>
    <property type="molecule type" value="Genomic_DNA"/>
</dbReference>
<accession>J9BTJ9</accession>